<feature type="compositionally biased region" description="Polar residues" evidence="1">
    <location>
        <begin position="718"/>
        <end position="733"/>
    </location>
</feature>
<feature type="compositionally biased region" description="Basic and acidic residues" evidence="1">
    <location>
        <begin position="740"/>
        <end position="750"/>
    </location>
</feature>
<dbReference type="EMBL" id="BPLF01000001">
    <property type="protein sequence ID" value="GIX62191.1"/>
    <property type="molecule type" value="Genomic_DNA"/>
</dbReference>
<protein>
    <submittedName>
        <fullName evidence="2">Membrane protein, putative</fullName>
    </submittedName>
</protein>
<reference evidence="2 3" key="1">
    <citation type="submission" date="2021-06" db="EMBL/GenBank/DDBJ databases">
        <title>Genome sequence of Babesia caballi.</title>
        <authorList>
            <person name="Yamagishi J."/>
            <person name="Kidaka T."/>
            <person name="Ochi A."/>
        </authorList>
    </citation>
    <scope>NUCLEOTIDE SEQUENCE [LARGE SCALE GENOMIC DNA]</scope>
    <source>
        <strain evidence="2">USDA-D6B2</strain>
    </source>
</reference>
<keyword evidence="3" id="KW-1185">Reference proteome</keyword>
<name>A0AAV4LPZ1_BABCB</name>
<feature type="region of interest" description="Disordered" evidence="1">
    <location>
        <begin position="714"/>
        <end position="798"/>
    </location>
</feature>
<sequence length="1133" mass="124054">MKQWFLGKVSELGEKAVDSVVNIVLSRNDKTISEFKQTPLISAISRSVNSHISIKQSNLCSSTEVPSSQPSVALAQVDLIESSFVCYPAPAASAPPPASNRSSRGMPEQQKSRIYFDGLGSIPTRMCTYSVSLSCDGRVATSPPAEMTPAGFNHVAWNHQFLVDLDDLWVDLNLVVQAEMDFNQFSQQQQYARYSSTRSAKTAKRSSACHPSLVSQIPKATRGESAEAEAAEAQRLESIYGKTKYIQRIGRVIVSVPMLVDSLELRRTTCLVGDATYGAVGAAAEAPTLQYPSSALRSGAASPACRSFSPHEPSSRGPRHTHDSRRSLPYTASADSDVESPSSARRSSRNVARMPSPAGTANASGVPDSGVEAEKAWREFAGSNSTTTNNSAENSTCVSACEGERSNAQGPTASLCPEAGDNAPAEVSPTSAAAPLTEAPDVRDHRNSPETTVSVAQSQADGNLGGSPDDAPLQRNVFSFGPGQDAGAGDETPALRKGSFGTSDYDDCPAEGASTAHDADTAVTTEATPALPPDYPLPESEPAPEEYPYFVETDLTLQIMPFNEHKLDGGKFVRPVEGSPSYGMKAPTQSLGYIKIRVRLYMRQKPKYLALGSYLRPPRTYWHVPQQFEMAHLTMIGKRAASFVQSKPRWVDYILTPKRPYQHPWFAAIFWVLAFDLLVLAPLSRAVVDIYLMTGLVSLFYRLRIGPMQYRGLENPNEAAQSPSEIATTGSQPDTPPGSDDPRAPEEPRDVGAGGQEHSLAIANGSEMPPTPSAHASPQTVDAAPLPATEDKKDPAATQVKGIQKSKSRIITPFGDREVSLQRYEGARQWVVFADDLGDPNLEDILKVTVAIAQRVQVGLGHFVATLEKLRFSLGHCDSMSWLLTWATLAVLFAPLYAGARLLGLVPTAPRAAVPQLPVRHQQLQAQRRVEWLGEELALEERKQPLVDHVHPRVRLHHRHGVAHLQLRQHLLLAQDGREGLEQSLVMQEPREPGVQVRQQLRVHRGVRVKQREDHAAQQRDQRPVLVPHLRQRHDRPGELRQVVAPRVAPQVDCQSVHERSAAPEVPRPRVEHRAQVGRREGVLPAVREQRLLVRLQQRRTLIMLGQFSHGLDDVRRLRVTEAAPRHFRAQPV</sequence>
<feature type="compositionally biased region" description="Polar residues" evidence="1">
    <location>
        <begin position="449"/>
        <end position="461"/>
    </location>
</feature>
<dbReference type="AlphaFoldDB" id="A0AAV4LPZ1"/>
<evidence type="ECO:0000313" key="2">
    <source>
        <dbReference type="EMBL" id="GIX62191.1"/>
    </source>
</evidence>
<accession>A0AAV4LPZ1</accession>
<gene>
    <name evidence="2" type="ORF">BcabD6B2_16260</name>
</gene>
<dbReference type="Proteomes" id="UP001497744">
    <property type="component" value="Unassembled WGS sequence"/>
</dbReference>
<organism evidence="2 3">
    <name type="scientific">Babesia caballi</name>
    <dbReference type="NCBI Taxonomy" id="5871"/>
    <lineage>
        <taxon>Eukaryota</taxon>
        <taxon>Sar</taxon>
        <taxon>Alveolata</taxon>
        <taxon>Apicomplexa</taxon>
        <taxon>Aconoidasida</taxon>
        <taxon>Piroplasmida</taxon>
        <taxon>Babesiidae</taxon>
        <taxon>Babesia</taxon>
    </lineage>
</organism>
<proteinExistence type="predicted"/>
<comment type="caution">
    <text evidence="2">The sequence shown here is derived from an EMBL/GenBank/DDBJ whole genome shotgun (WGS) entry which is preliminary data.</text>
</comment>
<evidence type="ECO:0000313" key="3">
    <source>
        <dbReference type="Proteomes" id="UP001497744"/>
    </source>
</evidence>
<feature type="region of interest" description="Disordered" evidence="1">
    <location>
        <begin position="300"/>
        <end position="371"/>
    </location>
</feature>
<dbReference type="RefSeq" id="XP_067714260.1">
    <property type="nucleotide sequence ID" value="XM_067858159.1"/>
</dbReference>
<feature type="region of interest" description="Disordered" evidence="1">
    <location>
        <begin position="403"/>
        <end position="533"/>
    </location>
</feature>
<dbReference type="GeneID" id="94193672"/>
<evidence type="ECO:0000256" key="1">
    <source>
        <dbReference type="SAM" id="MobiDB-lite"/>
    </source>
</evidence>